<dbReference type="RefSeq" id="WP_177227526.1">
    <property type="nucleotide sequence ID" value="NZ_FOBF01000014.1"/>
</dbReference>
<keyword evidence="2" id="KW-1185">Reference proteome</keyword>
<reference evidence="1 2" key="1">
    <citation type="submission" date="2016-10" db="EMBL/GenBank/DDBJ databases">
        <authorList>
            <person name="de Groot N.N."/>
        </authorList>
    </citation>
    <scope>NUCLEOTIDE SEQUENCE [LARGE SCALE GENOMIC DNA]</scope>
    <source>
        <strain evidence="1 2">DSM 43357</strain>
    </source>
</reference>
<name>A0A1H7Z474_9ACTN</name>
<proteinExistence type="predicted"/>
<gene>
    <name evidence="1" type="ORF">SAMN05660976_05403</name>
</gene>
<accession>A0A1H7Z474</accession>
<sequence length="119" mass="12563">MFEVSIVCETFGLERPDLADPWYELRPAASGPVRTRHGFALTPPYGLDALVSADTVVVPALPGDYVEGDARLDPDLPDALRAAHGRGARMVSLRTGAFALAAGWARRATSGTTSPARSA</sequence>
<evidence type="ECO:0000313" key="2">
    <source>
        <dbReference type="Proteomes" id="UP000198953"/>
    </source>
</evidence>
<protein>
    <submittedName>
        <fullName evidence="1">Putative amidotransferase</fullName>
    </submittedName>
</protein>
<dbReference type="SUPFAM" id="SSF52317">
    <property type="entry name" value="Class I glutamine amidotransferase-like"/>
    <property type="match status" value="1"/>
</dbReference>
<dbReference type="STRING" id="46177.SAMN05660976_05403"/>
<evidence type="ECO:0000313" key="1">
    <source>
        <dbReference type="EMBL" id="SEM53402.1"/>
    </source>
</evidence>
<dbReference type="AlphaFoldDB" id="A0A1H7Z474"/>
<keyword evidence="1" id="KW-0808">Transferase</keyword>
<dbReference type="Gene3D" id="3.40.50.880">
    <property type="match status" value="1"/>
</dbReference>
<dbReference type="EMBL" id="FOBF01000014">
    <property type="protein sequence ID" value="SEM53402.1"/>
    <property type="molecule type" value="Genomic_DNA"/>
</dbReference>
<dbReference type="GO" id="GO:0016740">
    <property type="term" value="F:transferase activity"/>
    <property type="evidence" value="ECO:0007669"/>
    <property type="project" value="UniProtKB-KW"/>
</dbReference>
<organism evidence="1 2">
    <name type="scientific">Nonomuraea pusilla</name>
    <dbReference type="NCBI Taxonomy" id="46177"/>
    <lineage>
        <taxon>Bacteria</taxon>
        <taxon>Bacillati</taxon>
        <taxon>Actinomycetota</taxon>
        <taxon>Actinomycetes</taxon>
        <taxon>Streptosporangiales</taxon>
        <taxon>Streptosporangiaceae</taxon>
        <taxon>Nonomuraea</taxon>
    </lineage>
</organism>
<dbReference type="InterPro" id="IPR029062">
    <property type="entry name" value="Class_I_gatase-like"/>
</dbReference>
<dbReference type="Proteomes" id="UP000198953">
    <property type="component" value="Unassembled WGS sequence"/>
</dbReference>